<dbReference type="EMBL" id="MEUM01000028">
    <property type="protein sequence ID" value="OGC43301.1"/>
    <property type="molecule type" value="Genomic_DNA"/>
</dbReference>
<evidence type="ECO:0000256" key="1">
    <source>
        <dbReference type="ARBA" id="ARBA00006611"/>
    </source>
</evidence>
<dbReference type="AlphaFoldDB" id="A0A1F4UED6"/>
<dbReference type="FunFam" id="3.40.50.300:FF:000398">
    <property type="entry name" value="Type IV pilus assembly ATPase PilB"/>
    <property type="match status" value="1"/>
</dbReference>
<dbReference type="Proteomes" id="UP000177025">
    <property type="component" value="Unassembled WGS sequence"/>
</dbReference>
<evidence type="ECO:0000313" key="6">
    <source>
        <dbReference type="EMBL" id="OGC43301.1"/>
    </source>
</evidence>
<dbReference type="InterPro" id="IPR007831">
    <property type="entry name" value="T2SS_GspE_N"/>
</dbReference>
<evidence type="ECO:0000256" key="3">
    <source>
        <dbReference type="ARBA" id="ARBA00022840"/>
    </source>
</evidence>
<dbReference type="Pfam" id="PF00437">
    <property type="entry name" value="T2SSE"/>
    <property type="match status" value="1"/>
</dbReference>
<keyword evidence="2" id="KW-0547">Nucleotide-binding</keyword>
<dbReference type="InterPro" id="IPR037257">
    <property type="entry name" value="T2SS_E_N_sf"/>
</dbReference>
<proteinExistence type="inferred from homology"/>
<dbReference type="SUPFAM" id="SSF160246">
    <property type="entry name" value="EspE N-terminal domain-like"/>
    <property type="match status" value="1"/>
</dbReference>
<feature type="domain" description="Bacterial type II secretion system protein E" evidence="4">
    <location>
        <begin position="183"/>
        <end position="565"/>
    </location>
</feature>
<dbReference type="GO" id="GO:0016887">
    <property type="term" value="F:ATP hydrolysis activity"/>
    <property type="evidence" value="ECO:0007669"/>
    <property type="project" value="TreeGrafter"/>
</dbReference>
<dbReference type="SUPFAM" id="SSF52540">
    <property type="entry name" value="P-loop containing nucleoside triphosphate hydrolases"/>
    <property type="match status" value="1"/>
</dbReference>
<dbReference type="GO" id="GO:0005886">
    <property type="term" value="C:plasma membrane"/>
    <property type="evidence" value="ECO:0007669"/>
    <property type="project" value="TreeGrafter"/>
</dbReference>
<organism evidence="6 7">
    <name type="scientific">candidate division WOR-3 bacterium RBG_13_43_14</name>
    <dbReference type="NCBI Taxonomy" id="1802590"/>
    <lineage>
        <taxon>Bacteria</taxon>
        <taxon>Bacteria division WOR-3</taxon>
    </lineage>
</organism>
<dbReference type="Gene3D" id="3.30.300.160">
    <property type="entry name" value="Type II secretion system, protein E, N-terminal domain"/>
    <property type="match status" value="1"/>
</dbReference>
<evidence type="ECO:0000313" key="7">
    <source>
        <dbReference type="Proteomes" id="UP000177025"/>
    </source>
</evidence>
<dbReference type="PANTHER" id="PTHR30258">
    <property type="entry name" value="TYPE II SECRETION SYSTEM PROTEIN GSPE-RELATED"/>
    <property type="match status" value="1"/>
</dbReference>
<evidence type="ECO:0000259" key="4">
    <source>
        <dbReference type="Pfam" id="PF00437"/>
    </source>
</evidence>
<accession>A0A1F4UED6</accession>
<name>A0A1F4UED6_UNCW3</name>
<dbReference type="Gene3D" id="3.30.450.90">
    <property type="match status" value="1"/>
</dbReference>
<dbReference type="GO" id="GO:0005524">
    <property type="term" value="F:ATP binding"/>
    <property type="evidence" value="ECO:0007669"/>
    <property type="project" value="UniProtKB-KW"/>
</dbReference>
<dbReference type="Pfam" id="PF05157">
    <property type="entry name" value="MshEN"/>
    <property type="match status" value="1"/>
</dbReference>
<keyword evidence="3" id="KW-0067">ATP-binding</keyword>
<dbReference type="PANTHER" id="PTHR30258:SF1">
    <property type="entry name" value="PROTEIN TRANSPORT PROTEIN HOFB HOMOLOG"/>
    <property type="match status" value="1"/>
</dbReference>
<dbReference type="CDD" id="cd01129">
    <property type="entry name" value="PulE-GspE-like"/>
    <property type="match status" value="1"/>
</dbReference>
<dbReference type="InterPro" id="IPR001482">
    <property type="entry name" value="T2SS/T4SS_dom"/>
</dbReference>
<comment type="caution">
    <text evidence="6">The sequence shown here is derived from an EMBL/GenBank/DDBJ whole genome shotgun (WGS) entry which is preliminary data.</text>
</comment>
<feature type="domain" description="Type II secretion system protein GspE N-terminal" evidence="5">
    <location>
        <begin position="55"/>
        <end position="140"/>
    </location>
</feature>
<dbReference type="InterPro" id="IPR027417">
    <property type="entry name" value="P-loop_NTPase"/>
</dbReference>
<evidence type="ECO:0000259" key="5">
    <source>
        <dbReference type="Pfam" id="PF05157"/>
    </source>
</evidence>
<dbReference type="Gene3D" id="1.10.40.70">
    <property type="match status" value="1"/>
</dbReference>
<dbReference type="FunFam" id="3.30.300.160:FF:000002">
    <property type="entry name" value="Type II secretion system protein E"/>
    <property type="match status" value="1"/>
</dbReference>
<protein>
    <submittedName>
        <fullName evidence="6">Type II secretion system protein GspE</fullName>
    </submittedName>
</protein>
<gene>
    <name evidence="6" type="ORF">A2Y85_00580</name>
</gene>
<evidence type="ECO:0000256" key="2">
    <source>
        <dbReference type="ARBA" id="ARBA00022741"/>
    </source>
</evidence>
<sequence length="571" mass="63056">MRLGEVLIKQGMISEDMLHRALEEQKKDGSRLGSVLIKMGVLTEADLLNALSRHFGVQSIDLKGVELNDAILKLIPNELAGKYLVVPVKRFGRTLTLAMINPGDVTAIEDIQFATGFQVQPMVAAEEAILEIIQKHYNVQKFLSDVMYEIEMADAGDGNVQVVDGAAAQDNVEEDLASVDDDSDSGPALKLGYKIISDAVAMNVSDVHIEPYEKDMRIRYRIDGILHEVMKPPRRMNRALATVIKVMAKLKVEEKRLPQDGRIKARVHNKIIDIRVSTVPTLFGEKLALRILDRSAQQLNLDLLGFDESTLKDFRRAIKSPFGIVLVTGPTGSGKTTTLYSAVTELNDPGLNITTAEDPIEYSLQGINQLQTNEKIGLTFAGALRSYLRQDPNIIMVGEIRDLETAQISIRASLTGHLVLSTVHTNSAAATITRLINMNVEPFLIASTLLAVQSQRLLRKVCDKCKKEFKFADEILMDAGLEPGKFDFLLYKGEGCENCRGTGYKGRLGIFETMIINAAIRELILSHGTTEEIEKEAVAQNMLTLREAALRKLAEGSTTVEEVIRETKVAS</sequence>
<comment type="similarity">
    <text evidence="1">Belongs to the GSP E family.</text>
</comment>
<reference evidence="6 7" key="1">
    <citation type="journal article" date="2016" name="Nat. Commun.">
        <title>Thousands of microbial genomes shed light on interconnected biogeochemical processes in an aquifer system.</title>
        <authorList>
            <person name="Anantharaman K."/>
            <person name="Brown C.T."/>
            <person name="Hug L.A."/>
            <person name="Sharon I."/>
            <person name="Castelle C.J."/>
            <person name="Probst A.J."/>
            <person name="Thomas B.C."/>
            <person name="Singh A."/>
            <person name="Wilkins M.J."/>
            <person name="Karaoz U."/>
            <person name="Brodie E.L."/>
            <person name="Williams K.H."/>
            <person name="Hubbard S.S."/>
            <person name="Banfield J.F."/>
        </authorList>
    </citation>
    <scope>NUCLEOTIDE SEQUENCE [LARGE SCALE GENOMIC DNA]</scope>
</reference>
<dbReference type="Gene3D" id="3.40.50.300">
    <property type="entry name" value="P-loop containing nucleotide triphosphate hydrolases"/>
    <property type="match status" value="1"/>
</dbReference>